<evidence type="ECO:0000313" key="1">
    <source>
        <dbReference type="EMBL" id="AZV77140.1"/>
    </source>
</evidence>
<sequence>MKQFGAAKIEIVENGTTIQDSISGKSLTVVTDEDAIFHRGALYITSKNWDRVKQCSSSTFTRPSHRTPKL</sequence>
<gene>
    <name evidence="1" type="ORF">EBB79_04020</name>
</gene>
<dbReference type="KEGG" id="sedi:EBB79_04020"/>
<name>A0A3T0MZE9_9RHOB</name>
<accession>A0A3T0MZE9</accession>
<evidence type="ECO:0000313" key="2">
    <source>
        <dbReference type="Proteomes" id="UP000283063"/>
    </source>
</evidence>
<dbReference type="AlphaFoldDB" id="A0A3T0MZE9"/>
<dbReference type="EMBL" id="CP033219">
    <property type="protein sequence ID" value="AZV77140.1"/>
    <property type="molecule type" value="Genomic_DNA"/>
</dbReference>
<organism evidence="1 2">
    <name type="scientific">Parasedimentitalea marina</name>
    <dbReference type="NCBI Taxonomy" id="2483033"/>
    <lineage>
        <taxon>Bacteria</taxon>
        <taxon>Pseudomonadati</taxon>
        <taxon>Pseudomonadota</taxon>
        <taxon>Alphaproteobacteria</taxon>
        <taxon>Rhodobacterales</taxon>
        <taxon>Paracoccaceae</taxon>
        <taxon>Parasedimentitalea</taxon>
    </lineage>
</organism>
<reference evidence="1 2" key="1">
    <citation type="submission" date="2018-10" db="EMBL/GenBank/DDBJ databases">
        <title>Parasedimentitalea marina sp. nov., a psychrophilic bacterium isolated from deep seawater of the New Britain Trench.</title>
        <authorList>
            <person name="Cao J."/>
        </authorList>
    </citation>
    <scope>NUCLEOTIDE SEQUENCE [LARGE SCALE GENOMIC DNA]</scope>
    <source>
        <strain evidence="1 2">W43</strain>
    </source>
</reference>
<keyword evidence="2" id="KW-1185">Reference proteome</keyword>
<proteinExistence type="predicted"/>
<protein>
    <submittedName>
        <fullName evidence="1">Uncharacterized protein</fullName>
    </submittedName>
</protein>
<dbReference type="RefSeq" id="WP_127747688.1">
    <property type="nucleotide sequence ID" value="NZ_CP033219.1"/>
</dbReference>
<dbReference type="Proteomes" id="UP000283063">
    <property type="component" value="Chromosome"/>
</dbReference>